<name>A0A0N1H2P9_9EURO</name>
<dbReference type="SUPFAM" id="SSF53474">
    <property type="entry name" value="alpha/beta-Hydrolases"/>
    <property type="match status" value="1"/>
</dbReference>
<dbReference type="Gene3D" id="3.40.50.1820">
    <property type="entry name" value="alpha/beta hydrolase"/>
    <property type="match status" value="1"/>
</dbReference>
<evidence type="ECO:0000256" key="2">
    <source>
        <dbReference type="ARBA" id="ARBA00022801"/>
    </source>
</evidence>
<dbReference type="Pfam" id="PF00561">
    <property type="entry name" value="Abhydrolase_1"/>
    <property type="match status" value="1"/>
</dbReference>
<evidence type="ECO:0000259" key="3">
    <source>
        <dbReference type="Pfam" id="PF00561"/>
    </source>
</evidence>
<protein>
    <submittedName>
        <fullName evidence="5">Putative hydrolase</fullName>
    </submittedName>
</protein>
<evidence type="ECO:0000259" key="4">
    <source>
        <dbReference type="Pfam" id="PF08386"/>
    </source>
</evidence>
<dbReference type="InterPro" id="IPR013595">
    <property type="entry name" value="Pept_S33_TAP-like_C"/>
</dbReference>
<dbReference type="AlphaFoldDB" id="A0A0N1H2P9"/>
<dbReference type="OrthoDB" id="425534at2759"/>
<dbReference type="Proteomes" id="UP000038010">
    <property type="component" value="Unassembled WGS sequence"/>
</dbReference>
<reference evidence="5 6" key="1">
    <citation type="submission" date="2015-06" db="EMBL/GenBank/DDBJ databases">
        <title>Draft genome of the ant-associated black yeast Phialophora attae CBS 131958.</title>
        <authorList>
            <person name="Moreno L.F."/>
            <person name="Stielow B.J."/>
            <person name="de Hoog S."/>
            <person name="Vicente V.A."/>
            <person name="Weiss V.A."/>
            <person name="de Vries M."/>
            <person name="Cruz L.M."/>
            <person name="Souza E.M."/>
        </authorList>
    </citation>
    <scope>NUCLEOTIDE SEQUENCE [LARGE SCALE GENOMIC DNA]</scope>
    <source>
        <strain evidence="5 6">CBS 131958</strain>
    </source>
</reference>
<organism evidence="5 6">
    <name type="scientific">Cyphellophora attinorum</name>
    <dbReference type="NCBI Taxonomy" id="1664694"/>
    <lineage>
        <taxon>Eukaryota</taxon>
        <taxon>Fungi</taxon>
        <taxon>Dikarya</taxon>
        <taxon>Ascomycota</taxon>
        <taxon>Pezizomycotina</taxon>
        <taxon>Eurotiomycetes</taxon>
        <taxon>Chaetothyriomycetidae</taxon>
        <taxon>Chaetothyriales</taxon>
        <taxon>Cyphellophoraceae</taxon>
        <taxon>Cyphellophora</taxon>
    </lineage>
</organism>
<gene>
    <name evidence="5" type="ORF">AB675_29</name>
</gene>
<comment type="caution">
    <text evidence="5">The sequence shown here is derived from an EMBL/GenBank/DDBJ whole genome shotgun (WGS) entry which is preliminary data.</text>
</comment>
<dbReference type="Pfam" id="PF08386">
    <property type="entry name" value="Abhydrolase_4"/>
    <property type="match status" value="1"/>
</dbReference>
<dbReference type="STRING" id="1664694.A0A0N1H2P9"/>
<dbReference type="GeneID" id="28734787"/>
<accession>A0A0N1H2P9</accession>
<feature type="domain" description="AB hydrolase-1" evidence="3">
    <location>
        <begin position="11"/>
        <end position="78"/>
    </location>
</feature>
<feature type="domain" description="Peptidase S33 tripeptidyl aminopeptidase-like C-terminal" evidence="4">
    <location>
        <begin position="234"/>
        <end position="331"/>
    </location>
</feature>
<dbReference type="VEuPathDB" id="FungiDB:AB675_29"/>
<keyword evidence="2 5" id="KW-0378">Hydrolase</keyword>
<dbReference type="PANTHER" id="PTHR43248:SF25">
    <property type="entry name" value="AB HYDROLASE-1 DOMAIN-CONTAINING PROTEIN-RELATED"/>
    <property type="match status" value="1"/>
</dbReference>
<dbReference type="InterPro" id="IPR029058">
    <property type="entry name" value="AB_hydrolase_fold"/>
</dbReference>
<dbReference type="RefSeq" id="XP_017994697.1">
    <property type="nucleotide sequence ID" value="XM_018143016.1"/>
</dbReference>
<evidence type="ECO:0000313" key="5">
    <source>
        <dbReference type="EMBL" id="KPI34734.1"/>
    </source>
</evidence>
<dbReference type="InterPro" id="IPR051601">
    <property type="entry name" value="Serine_prot/Carboxylest_S33"/>
</dbReference>
<keyword evidence="6" id="KW-1185">Reference proteome</keyword>
<dbReference type="PANTHER" id="PTHR43248">
    <property type="entry name" value="2-SUCCINYL-6-HYDROXY-2,4-CYCLOHEXADIENE-1-CARBOXYLATE SYNTHASE"/>
    <property type="match status" value="1"/>
</dbReference>
<proteinExistence type="inferred from homology"/>
<sequence length="354" mass="38937">MPRMIVWRSRPASRYMSTAFHARDMLQIIERLGEDGLLRFWGSSYGTVLGMTFAAMFPDRVDRMMLDATVNPHEYMAGTSLEMLLDADKTFYAFILECMASSECPLSDPGDNAADLIDTLNDVLREMAAGEKGPELYRELKNDVIYRGLYWPTGWAELGRKLQFINADFTPATAETESDPGDGTSSTETEFEYNKGSAAVFGTRCADSLLRAQSPNDLAELILQQAQVSSFADVNTATSLVCAAWGIEPAERYDGNFRAKTKHPILFVNGLYDPAAPVASARNASTGFEGSGVLLHDGYGHGLGAHPNMCVGRAVRRYFVTGELPTPGTVCEREVGPFDIDPRAWQNNPDLLEI</sequence>
<evidence type="ECO:0000313" key="6">
    <source>
        <dbReference type="Proteomes" id="UP000038010"/>
    </source>
</evidence>
<dbReference type="GO" id="GO:0016787">
    <property type="term" value="F:hydrolase activity"/>
    <property type="evidence" value="ECO:0007669"/>
    <property type="project" value="UniProtKB-KW"/>
</dbReference>
<dbReference type="EMBL" id="LFJN01000051">
    <property type="protein sequence ID" value="KPI34734.1"/>
    <property type="molecule type" value="Genomic_DNA"/>
</dbReference>
<dbReference type="InterPro" id="IPR000073">
    <property type="entry name" value="AB_hydrolase_1"/>
</dbReference>
<comment type="similarity">
    <text evidence="1">Belongs to the peptidase S33 family.</text>
</comment>
<evidence type="ECO:0000256" key="1">
    <source>
        <dbReference type="ARBA" id="ARBA00010088"/>
    </source>
</evidence>